<dbReference type="SMART" id="SM00496">
    <property type="entry name" value="IENR2"/>
    <property type="match status" value="3"/>
</dbReference>
<dbReference type="CDD" id="cd10437">
    <property type="entry name" value="GIY-YIG_HE_I-TevI_like"/>
    <property type="match status" value="1"/>
</dbReference>
<evidence type="ECO:0000256" key="1">
    <source>
        <dbReference type="ARBA" id="ARBA00001946"/>
    </source>
</evidence>
<dbReference type="RefSeq" id="YP_007238075.1">
    <property type="nucleotide sequence ID" value="NC_019933.2"/>
</dbReference>
<dbReference type="InterPro" id="IPR006350">
    <property type="entry name" value="Intron_endoG1"/>
</dbReference>
<evidence type="ECO:0000259" key="4">
    <source>
        <dbReference type="PROSITE" id="PS50164"/>
    </source>
</evidence>
<dbReference type="InterPro" id="IPR000305">
    <property type="entry name" value="GIY-YIG_endonuc"/>
</dbReference>
<dbReference type="PROSITE" id="PS50164">
    <property type="entry name" value="GIY_YIG"/>
    <property type="match status" value="1"/>
</dbReference>
<reference evidence="5 6" key="1">
    <citation type="journal article" date="2014" name="Appl. Environ. Microbiol.">
        <title>Characterization of Bacteriophages Cp1 and Cp2, the Strain-Typing Agents for Xanthomonas axonopodis pv. citri.</title>
        <authorList>
            <person name="Ahmad A.A."/>
            <person name="Ogawa M."/>
            <person name="Kawasaki T."/>
            <person name="Fujie M."/>
            <person name="Yamada T."/>
        </authorList>
    </citation>
    <scope>NUCLEOTIDE SEQUENCE [LARGE SCALE GENOMIC DNA]</scope>
</reference>
<evidence type="ECO:0000256" key="2">
    <source>
        <dbReference type="ARBA" id="ARBA00010045"/>
    </source>
</evidence>
<dbReference type="SUPFAM" id="SSF82771">
    <property type="entry name" value="GIY-YIG endonuclease"/>
    <property type="match status" value="1"/>
</dbReference>
<dbReference type="Proteomes" id="UP000003122">
    <property type="component" value="Segment"/>
</dbReference>
<dbReference type="OrthoDB" id="21336at10239"/>
<dbReference type="SMART" id="SM00465">
    <property type="entry name" value="GIYc"/>
    <property type="match status" value="1"/>
</dbReference>
<dbReference type="KEGG" id="vg:14297592"/>
<comment type="cofactor">
    <cofactor evidence="1">
        <name>Mg(2+)</name>
        <dbReference type="ChEBI" id="CHEBI:18420"/>
    </cofactor>
</comment>
<comment type="similarity">
    <text evidence="2">To endonucleases of group I introns of fungi and phage.</text>
</comment>
<evidence type="ECO:0000313" key="6">
    <source>
        <dbReference type="Proteomes" id="UP000003122"/>
    </source>
</evidence>
<protein>
    <recommendedName>
        <fullName evidence="4">GIY-YIG domain-containing protein</fullName>
    </recommendedName>
</protein>
<dbReference type="NCBIfam" id="TIGR01453">
    <property type="entry name" value="grpIintron_endo"/>
    <property type="match status" value="1"/>
</dbReference>
<organism evidence="5 6">
    <name type="scientific">Xanthomonas phage CP1</name>
    <dbReference type="NCBI Taxonomy" id="2994055"/>
    <lineage>
        <taxon>Viruses</taxon>
        <taxon>Duplodnaviria</taxon>
        <taxon>Heunggongvirae</taxon>
        <taxon>Uroviricota</taxon>
        <taxon>Caudoviricetes</taxon>
        <taxon>Klementvirus</taxon>
        <taxon>Klementvirus CP1</taxon>
    </lineage>
</organism>
<dbReference type="InterPro" id="IPR035901">
    <property type="entry name" value="GIY-YIG_endonuc_sf"/>
</dbReference>
<name>I7GY99_9CAUD</name>
<proteinExistence type="predicted"/>
<dbReference type="EMBL" id="AB720063">
    <property type="protein sequence ID" value="BAM29077.1"/>
    <property type="molecule type" value="Genomic_DNA"/>
</dbReference>
<sequence>MNYIDLNQSGIYSITSPSGKRYVGSAVNLRKRWAVHRCELEKGKHHCSALQRAYHKYGGDLEYSVLILCPKEELIKEEQWYLDSSAPGTLYNSSPTAGNSYGVKRSEETRALISTIRTGSTLSAATRAKVSAAMLGRNVSAGTRAKLSAAHMGLKKRNNTSGFVGVSLAKRGRSWQAQVKLLGRQVYLGNYPTAELANQARQNFDRILKYYSHS</sequence>
<evidence type="ECO:0000256" key="3">
    <source>
        <dbReference type="ARBA" id="ARBA00022842"/>
    </source>
</evidence>
<dbReference type="Pfam" id="PF07460">
    <property type="entry name" value="NUMOD3"/>
    <property type="match status" value="1"/>
</dbReference>
<dbReference type="GO" id="GO:0004519">
    <property type="term" value="F:endonuclease activity"/>
    <property type="evidence" value="ECO:0007669"/>
    <property type="project" value="InterPro"/>
</dbReference>
<keyword evidence="6" id="KW-1185">Reference proteome</keyword>
<evidence type="ECO:0000313" key="5">
    <source>
        <dbReference type="EMBL" id="BAM29077.1"/>
    </source>
</evidence>
<dbReference type="Pfam" id="PF01541">
    <property type="entry name" value="GIY-YIG"/>
    <property type="match status" value="1"/>
</dbReference>
<dbReference type="Gene3D" id="3.40.1440.10">
    <property type="entry name" value="GIY-YIG endonuclease"/>
    <property type="match status" value="1"/>
</dbReference>
<feature type="domain" description="GIY-YIG" evidence="4">
    <location>
        <begin position="7"/>
        <end position="93"/>
    </location>
</feature>
<dbReference type="InterPro" id="IPR003611">
    <property type="entry name" value="NUMOD3"/>
</dbReference>
<dbReference type="GO" id="GO:0003677">
    <property type="term" value="F:DNA binding"/>
    <property type="evidence" value="ECO:0007669"/>
    <property type="project" value="InterPro"/>
</dbReference>
<accession>I7GY99</accession>
<dbReference type="GeneID" id="14297592"/>
<keyword evidence="3" id="KW-0460">Magnesium</keyword>